<evidence type="ECO:0000256" key="8">
    <source>
        <dbReference type="ARBA" id="ARBA00023012"/>
    </source>
</evidence>
<feature type="transmembrane region" description="Helical" evidence="9">
    <location>
        <begin position="56"/>
        <end position="74"/>
    </location>
</feature>
<reference evidence="11 12" key="1">
    <citation type="journal article" date="2019" name="Int. J. Syst. Evol. Microbiol.">
        <title>The Global Catalogue of Microorganisms (GCM) 10K type strain sequencing project: providing services to taxonomists for standard genome sequencing and annotation.</title>
        <authorList>
            <consortium name="The Broad Institute Genomics Platform"/>
            <consortium name="The Broad Institute Genome Sequencing Center for Infectious Disease"/>
            <person name="Wu L."/>
            <person name="Ma J."/>
        </authorList>
    </citation>
    <scope>NUCLEOTIDE SEQUENCE [LARGE SCALE GENOMIC DNA]</scope>
    <source>
        <strain evidence="11 12">JCM 3380</strain>
    </source>
</reference>
<keyword evidence="3" id="KW-0597">Phosphoprotein</keyword>
<keyword evidence="4" id="KW-0808">Transferase</keyword>
<evidence type="ECO:0000313" key="11">
    <source>
        <dbReference type="EMBL" id="GAA0220915.1"/>
    </source>
</evidence>
<dbReference type="EC" id="2.7.13.3" evidence="2"/>
<evidence type="ECO:0000256" key="3">
    <source>
        <dbReference type="ARBA" id="ARBA00022553"/>
    </source>
</evidence>
<proteinExistence type="predicted"/>
<protein>
    <recommendedName>
        <fullName evidence="2">histidine kinase</fullName>
        <ecNumber evidence="2">2.7.13.3</ecNumber>
    </recommendedName>
</protein>
<dbReference type="Gene3D" id="1.20.5.1930">
    <property type="match status" value="1"/>
</dbReference>
<sequence>MMPGVRVILWVVVAALPVAWGVVTARPGRVPPWEAVAWVAVLAVAVPLARRWPVTALVVTAVAWQVAFLARAAVDSTVAAGLLATGLVVVAFLAGRHAVDGERGAVALVLLAAGAATTTVVVTGAGDASVAAASGIAAFAAVPWTVGRYRRQYTAMVEAGWARAEQLEREADHVRDRERARLAADMHDLVGHELARAALLVGALEVAPSLAADQREAARVARGAVTSAAERLADVVGLLRAGEPEPAESVEDVVARARRSGLRVEVTGDGVGEVDPVIARTAHRVLTEAVTNAIKHAPGEPVAVDVRRTDDGLALHITTGIKNHASAALPSGGRGLLGLSERVALVGGTFSAGARAGGFEVAAHLPAKPVTTAVPHRHRVEVERQVRRSARRTVLATAGIAAAIVLAVLSYIIYDAATSVLDPEYFARLRVGQPQSEVVLPRRDRVDSPDNVPPPPPGAACRHFSTHANPFDERRLDLYRVCFRDGRLVDKALLRRDP</sequence>
<dbReference type="GO" id="GO:0016301">
    <property type="term" value="F:kinase activity"/>
    <property type="evidence" value="ECO:0007669"/>
    <property type="project" value="UniProtKB-KW"/>
</dbReference>
<keyword evidence="12" id="KW-1185">Reference proteome</keyword>
<evidence type="ECO:0000256" key="9">
    <source>
        <dbReference type="SAM" id="Phobius"/>
    </source>
</evidence>
<keyword evidence="9" id="KW-1133">Transmembrane helix</keyword>
<evidence type="ECO:0000256" key="4">
    <source>
        <dbReference type="ARBA" id="ARBA00022679"/>
    </source>
</evidence>
<name>A0ABN0TG91_9PSEU</name>
<accession>A0ABN0TG91</accession>
<dbReference type="EMBL" id="BAAABU010000003">
    <property type="protein sequence ID" value="GAA0220915.1"/>
    <property type="molecule type" value="Genomic_DNA"/>
</dbReference>
<keyword evidence="7" id="KW-0067">ATP-binding</keyword>
<evidence type="ECO:0000256" key="1">
    <source>
        <dbReference type="ARBA" id="ARBA00000085"/>
    </source>
</evidence>
<dbReference type="InterPro" id="IPR036890">
    <property type="entry name" value="HATPase_C_sf"/>
</dbReference>
<dbReference type="InterPro" id="IPR011712">
    <property type="entry name" value="Sig_transdc_His_kin_sub3_dim/P"/>
</dbReference>
<gene>
    <name evidence="11" type="ORF">GCM10010492_18800</name>
</gene>
<evidence type="ECO:0000256" key="6">
    <source>
        <dbReference type="ARBA" id="ARBA00022777"/>
    </source>
</evidence>
<feature type="domain" description="Signal transduction histidine kinase subgroup 3 dimerisation and phosphoacceptor" evidence="10">
    <location>
        <begin position="178"/>
        <end position="241"/>
    </location>
</feature>
<feature type="transmembrane region" description="Helical" evidence="9">
    <location>
        <begin position="394"/>
        <end position="414"/>
    </location>
</feature>
<evidence type="ECO:0000256" key="7">
    <source>
        <dbReference type="ARBA" id="ARBA00022840"/>
    </source>
</evidence>
<dbReference type="Proteomes" id="UP001500416">
    <property type="component" value="Unassembled WGS sequence"/>
</dbReference>
<feature type="transmembrane region" description="Helical" evidence="9">
    <location>
        <begin position="31"/>
        <end position="49"/>
    </location>
</feature>
<keyword evidence="9" id="KW-0472">Membrane</keyword>
<feature type="transmembrane region" description="Helical" evidence="9">
    <location>
        <begin position="128"/>
        <end position="146"/>
    </location>
</feature>
<evidence type="ECO:0000256" key="5">
    <source>
        <dbReference type="ARBA" id="ARBA00022741"/>
    </source>
</evidence>
<keyword evidence="9" id="KW-0812">Transmembrane</keyword>
<feature type="transmembrane region" description="Helical" evidence="9">
    <location>
        <begin position="105"/>
        <end position="122"/>
    </location>
</feature>
<keyword evidence="8" id="KW-0902">Two-component regulatory system</keyword>
<evidence type="ECO:0000313" key="12">
    <source>
        <dbReference type="Proteomes" id="UP001500416"/>
    </source>
</evidence>
<dbReference type="Gene3D" id="3.30.565.10">
    <property type="entry name" value="Histidine kinase-like ATPase, C-terminal domain"/>
    <property type="match status" value="1"/>
</dbReference>
<dbReference type="InterPro" id="IPR050482">
    <property type="entry name" value="Sensor_HK_TwoCompSys"/>
</dbReference>
<comment type="caution">
    <text evidence="11">The sequence shown here is derived from an EMBL/GenBank/DDBJ whole genome shotgun (WGS) entry which is preliminary data.</text>
</comment>
<dbReference type="CDD" id="cd16917">
    <property type="entry name" value="HATPase_UhpB-NarQ-NarX-like"/>
    <property type="match status" value="1"/>
</dbReference>
<organism evidence="11 12">
    <name type="scientific">Saccharothrix mutabilis subsp. mutabilis</name>
    <dbReference type="NCBI Taxonomy" id="66855"/>
    <lineage>
        <taxon>Bacteria</taxon>
        <taxon>Bacillati</taxon>
        <taxon>Actinomycetota</taxon>
        <taxon>Actinomycetes</taxon>
        <taxon>Pseudonocardiales</taxon>
        <taxon>Pseudonocardiaceae</taxon>
        <taxon>Saccharothrix</taxon>
    </lineage>
</organism>
<evidence type="ECO:0000259" key="10">
    <source>
        <dbReference type="Pfam" id="PF07730"/>
    </source>
</evidence>
<dbReference type="SUPFAM" id="SSF55874">
    <property type="entry name" value="ATPase domain of HSP90 chaperone/DNA topoisomerase II/histidine kinase"/>
    <property type="match status" value="1"/>
</dbReference>
<feature type="transmembrane region" description="Helical" evidence="9">
    <location>
        <begin position="80"/>
        <end position="98"/>
    </location>
</feature>
<keyword evidence="5" id="KW-0547">Nucleotide-binding</keyword>
<dbReference type="Pfam" id="PF07730">
    <property type="entry name" value="HisKA_3"/>
    <property type="match status" value="1"/>
</dbReference>
<dbReference type="PANTHER" id="PTHR24421">
    <property type="entry name" value="NITRATE/NITRITE SENSOR PROTEIN NARX-RELATED"/>
    <property type="match status" value="1"/>
</dbReference>
<comment type="catalytic activity">
    <reaction evidence="1">
        <text>ATP + protein L-histidine = ADP + protein N-phospho-L-histidine.</text>
        <dbReference type="EC" id="2.7.13.3"/>
    </reaction>
</comment>
<keyword evidence="6 11" id="KW-0418">Kinase</keyword>
<evidence type="ECO:0000256" key="2">
    <source>
        <dbReference type="ARBA" id="ARBA00012438"/>
    </source>
</evidence>
<dbReference type="PANTHER" id="PTHR24421:SF10">
    <property type="entry name" value="NITRATE_NITRITE SENSOR PROTEIN NARQ"/>
    <property type="match status" value="1"/>
</dbReference>